<keyword evidence="3" id="KW-1185">Reference proteome</keyword>
<feature type="region of interest" description="Disordered" evidence="1">
    <location>
        <begin position="1"/>
        <end position="91"/>
    </location>
</feature>
<protein>
    <submittedName>
        <fullName evidence="2">Uncharacterized protein</fullName>
    </submittedName>
</protein>
<organism evidence="2 3">
    <name type="scientific">Malassezia nana</name>
    <dbReference type="NCBI Taxonomy" id="180528"/>
    <lineage>
        <taxon>Eukaryota</taxon>
        <taxon>Fungi</taxon>
        <taxon>Dikarya</taxon>
        <taxon>Basidiomycota</taxon>
        <taxon>Ustilaginomycotina</taxon>
        <taxon>Malasseziomycetes</taxon>
        <taxon>Malasseziales</taxon>
        <taxon>Malasseziaceae</taxon>
        <taxon>Malassezia</taxon>
    </lineage>
</organism>
<evidence type="ECO:0000313" key="3">
    <source>
        <dbReference type="Proteomes" id="UP001213623"/>
    </source>
</evidence>
<sequence>MFLRRNAQNHPPPLPTMMPMAPQAPYVYPPTAVHTQDTSWDESLGPGGEPLPRYEPPATPPPAFDTKVDDTPPEPSSHTLEPRPPMGPSAL</sequence>
<reference evidence="2" key="1">
    <citation type="submission" date="2023-03" db="EMBL/GenBank/DDBJ databases">
        <title>Mating type loci evolution in Malassezia.</title>
        <authorList>
            <person name="Coelho M.A."/>
        </authorList>
    </citation>
    <scope>NUCLEOTIDE SEQUENCE</scope>
    <source>
        <strain evidence="2">CBS 9557</strain>
    </source>
</reference>
<dbReference type="EMBL" id="CP119897">
    <property type="protein sequence ID" value="WFD28210.1"/>
    <property type="molecule type" value="Genomic_DNA"/>
</dbReference>
<proteinExistence type="predicted"/>
<gene>
    <name evidence="2" type="ORF">MNAN1_003216</name>
</gene>
<evidence type="ECO:0000313" key="2">
    <source>
        <dbReference type="EMBL" id="WFD28210.1"/>
    </source>
</evidence>
<accession>A0AAF0J8N3</accession>
<dbReference type="Proteomes" id="UP001213623">
    <property type="component" value="Chromosome 6"/>
</dbReference>
<name>A0AAF0J8N3_9BASI</name>
<evidence type="ECO:0000256" key="1">
    <source>
        <dbReference type="SAM" id="MobiDB-lite"/>
    </source>
</evidence>
<dbReference type="AlphaFoldDB" id="A0AAF0J8N3"/>
<feature type="compositionally biased region" description="Pro residues" evidence="1">
    <location>
        <begin position="82"/>
        <end position="91"/>
    </location>
</feature>
<feature type="compositionally biased region" description="Pro residues" evidence="1">
    <location>
        <begin position="53"/>
        <end position="63"/>
    </location>
</feature>